<dbReference type="GO" id="GO:0031408">
    <property type="term" value="P:oxylipin biosynthetic process"/>
    <property type="evidence" value="ECO:0007669"/>
    <property type="project" value="UniProtKB-KW"/>
</dbReference>
<dbReference type="OMA" id="MYGRARE"/>
<feature type="binding site" description="axial binding residue" evidence="16">
    <location>
        <position position="446"/>
    </location>
    <ligand>
        <name>heme</name>
        <dbReference type="ChEBI" id="CHEBI:30413"/>
    </ligand>
    <ligandPart>
        <name>Fe</name>
        <dbReference type="ChEBI" id="CHEBI:18248"/>
    </ligandPart>
</feature>
<dbReference type="GO" id="GO:0006633">
    <property type="term" value="P:fatty acid biosynthetic process"/>
    <property type="evidence" value="ECO:0007669"/>
    <property type="project" value="UniProtKB-KW"/>
</dbReference>
<dbReference type="InterPro" id="IPR001128">
    <property type="entry name" value="Cyt_P450"/>
</dbReference>
<dbReference type="GO" id="GO:0004497">
    <property type="term" value="F:monooxygenase activity"/>
    <property type="evidence" value="ECO:0000318"/>
    <property type="project" value="GO_Central"/>
</dbReference>
<dbReference type="FunFam" id="1.10.630.10:FF:000024">
    <property type="entry name" value="Allene oxide synthase, chloroplastic"/>
    <property type="match status" value="1"/>
</dbReference>
<evidence type="ECO:0000256" key="15">
    <source>
        <dbReference type="ARBA" id="ARBA00093599"/>
    </source>
</evidence>
<dbReference type="eggNOG" id="ENOG502QQNS">
    <property type="taxonomic scope" value="Eukaryota"/>
</dbReference>
<evidence type="ECO:0000256" key="9">
    <source>
        <dbReference type="ARBA" id="ARBA00023098"/>
    </source>
</evidence>
<protein>
    <recommendedName>
        <fullName evidence="15">etheroleic acid synthase</fullName>
        <ecNumber evidence="15">4.2.1.183</ecNumber>
    </recommendedName>
</protein>
<comment type="catalytic activity">
    <reaction evidence="12">
        <text>(13S)-hydroperoxy-(9Z,11E,15Z)-octadecatrienoate = etherolenate + H2O</text>
        <dbReference type="Rhea" id="RHEA:79271"/>
        <dbReference type="ChEBI" id="CHEBI:15377"/>
        <dbReference type="ChEBI" id="CHEBI:58757"/>
        <dbReference type="ChEBI" id="CHEBI:229758"/>
        <dbReference type="EC" id="4.2.1.183"/>
    </reaction>
    <physiologicalReaction direction="left-to-right" evidence="12">
        <dbReference type="Rhea" id="RHEA:79272"/>
    </physiologicalReaction>
</comment>
<evidence type="ECO:0000256" key="11">
    <source>
        <dbReference type="ARBA" id="ARBA00023239"/>
    </source>
</evidence>
<comment type="cofactor">
    <cofactor evidence="1 16">
        <name>heme</name>
        <dbReference type="ChEBI" id="CHEBI:30413"/>
    </cofactor>
</comment>
<evidence type="ECO:0000256" key="6">
    <source>
        <dbReference type="ARBA" id="ARBA00022767"/>
    </source>
</evidence>
<dbReference type="HOGENOM" id="CLU_045757_0_0_1"/>
<dbReference type="AlphaFoldDB" id="D8RA26"/>
<dbReference type="GO" id="GO:0005506">
    <property type="term" value="F:iron ion binding"/>
    <property type="evidence" value="ECO:0007669"/>
    <property type="project" value="InterPro"/>
</dbReference>
<keyword evidence="11" id="KW-0456">Lyase</keyword>
<keyword evidence="9" id="KW-0443">Lipid metabolism</keyword>
<evidence type="ECO:0000256" key="10">
    <source>
        <dbReference type="ARBA" id="ARBA00023160"/>
    </source>
</evidence>
<evidence type="ECO:0000256" key="1">
    <source>
        <dbReference type="ARBA" id="ARBA00001971"/>
    </source>
</evidence>
<evidence type="ECO:0000256" key="5">
    <source>
        <dbReference type="ARBA" id="ARBA00022723"/>
    </source>
</evidence>
<dbReference type="InParanoid" id="D8RA26"/>
<sequence length="495" mass="55923">MSKPAAAAPSDPSKPSKPLKEVPGSYGLPVLGAVKDRLDFYWFQGDTEFFRIRMEQHKSTVFRVNYSPGPPGYPDSRGIILLDQKSFSVLLDNSKVDKSDTLLGPYIPNLAFTGGYRVLPYLDTSEAKHTAYKDLIFELLHVNSSRIIPEYNKVFAETAGSWEERIAKSGKAEVFASSDAMITRFLLRTIVHKDPAEPGPASLGPKFRDTYQLWTGVNFAGIAHTPLPHFLEELLFHTFRLPPFLVKKQYKALANFYRTHATEALDLAEKKYGLDREETVHQLILILGINARLGLHKMIPALIYYLGLLGEDFQAKIAAEVRSAVHKNRAQGEEGVNITTQALLEMPLLRSTVLETLRLTPSIFYMYGRAREDMVIESHDAAFQIKKGELLGGHQYFVMRDPEVFEEPHKFVADRFLGERGKAVLPYLVWSNGRETESPASSNKQCPAKDVAELITMQFVAEMFLRYDSFEITKDSFINTTELNVHLKSLKKRSV</sequence>
<keyword evidence="3" id="KW-0444">Lipid biosynthesis</keyword>
<dbReference type="CDD" id="cd11071">
    <property type="entry name" value="CYP74"/>
    <property type="match status" value="1"/>
</dbReference>
<proteinExistence type="inferred from homology"/>
<dbReference type="OrthoDB" id="2789670at2759"/>
<evidence type="ECO:0000256" key="14">
    <source>
        <dbReference type="ARBA" id="ARBA00093366"/>
    </source>
</evidence>
<keyword evidence="19" id="KW-1185">Reference proteome</keyword>
<evidence type="ECO:0000256" key="7">
    <source>
        <dbReference type="ARBA" id="ARBA00022832"/>
    </source>
</evidence>
<dbReference type="KEGG" id="smo:SELMODRAFT_88954"/>
<dbReference type="GO" id="GO:0020037">
    <property type="term" value="F:heme binding"/>
    <property type="evidence" value="ECO:0007669"/>
    <property type="project" value="InterPro"/>
</dbReference>
<evidence type="ECO:0000256" key="2">
    <source>
        <dbReference type="ARBA" id="ARBA00010617"/>
    </source>
</evidence>
<evidence type="ECO:0000256" key="17">
    <source>
        <dbReference type="SAM" id="MobiDB-lite"/>
    </source>
</evidence>
<comment type="similarity">
    <text evidence="2">Belongs to the cytochrome P450 family.</text>
</comment>
<dbReference type="Gene3D" id="1.10.630.10">
    <property type="entry name" value="Cytochrome P450"/>
    <property type="match status" value="1"/>
</dbReference>
<dbReference type="Proteomes" id="UP000001514">
    <property type="component" value="Unassembled WGS sequence"/>
</dbReference>
<keyword evidence="8 16" id="KW-0408">Iron</keyword>
<accession>D8RA26</accession>
<dbReference type="PANTHER" id="PTHR24286">
    <property type="entry name" value="CYTOCHROME P450 26"/>
    <property type="match status" value="1"/>
</dbReference>
<dbReference type="InterPro" id="IPR002403">
    <property type="entry name" value="Cyt_P450_E_grp-IV"/>
</dbReference>
<comment type="function">
    <text evidence="14">Divinyl ether synthase involved in oxylipin biosynthesis. Catalyzes the conversion of (13S)-hydroperoxy-(9Z,11E)-octadecadienoate (13-HPOD) to etheroleate and (13S)-hydroperoxy-(9Z,11E,15Z)-octadecatrienoate (13-HPOT) to etherolenate. Has no activity with the corresponding 9-hydroperoxides (9-HPOD and 9-HPOT).</text>
</comment>
<dbReference type="PANTHER" id="PTHR24286:SF255">
    <property type="entry name" value="ALLENE OXIDE SYNTHASE, CHLOROPLASTIC"/>
    <property type="match status" value="1"/>
</dbReference>
<organism evidence="19">
    <name type="scientific">Selaginella moellendorffii</name>
    <name type="common">Spikemoss</name>
    <dbReference type="NCBI Taxonomy" id="88036"/>
    <lineage>
        <taxon>Eukaryota</taxon>
        <taxon>Viridiplantae</taxon>
        <taxon>Streptophyta</taxon>
        <taxon>Embryophyta</taxon>
        <taxon>Tracheophyta</taxon>
        <taxon>Lycopodiopsida</taxon>
        <taxon>Selaginellales</taxon>
        <taxon>Selaginellaceae</taxon>
        <taxon>Selaginella</taxon>
    </lineage>
</organism>
<evidence type="ECO:0000256" key="13">
    <source>
        <dbReference type="ARBA" id="ARBA00093254"/>
    </source>
</evidence>
<evidence type="ECO:0000256" key="16">
    <source>
        <dbReference type="PIRSR" id="PIRSR602403-1"/>
    </source>
</evidence>
<dbReference type="Pfam" id="PF00067">
    <property type="entry name" value="p450"/>
    <property type="match status" value="1"/>
</dbReference>
<keyword evidence="10" id="KW-0275">Fatty acid biosynthesis</keyword>
<comment type="catalytic activity">
    <reaction evidence="13">
        <text>(13S)-hydroperoxy-(9Z,11E)-octadecadienoate = etheroleate + H2O</text>
        <dbReference type="Rhea" id="RHEA:79275"/>
        <dbReference type="ChEBI" id="CHEBI:15377"/>
        <dbReference type="ChEBI" id="CHEBI:57466"/>
        <dbReference type="ChEBI" id="CHEBI:229759"/>
        <dbReference type="EC" id="4.2.1.183"/>
    </reaction>
    <physiologicalReaction direction="left-to-right" evidence="13">
        <dbReference type="Rhea" id="RHEA:79276"/>
    </physiologicalReaction>
</comment>
<dbReference type="GO" id="GO:0016705">
    <property type="term" value="F:oxidoreductase activity, acting on paired donors, with incorporation or reduction of molecular oxygen"/>
    <property type="evidence" value="ECO:0007669"/>
    <property type="project" value="InterPro"/>
</dbReference>
<evidence type="ECO:0000256" key="12">
    <source>
        <dbReference type="ARBA" id="ARBA00093247"/>
    </source>
</evidence>
<keyword evidence="7" id="KW-0276">Fatty acid metabolism</keyword>
<dbReference type="EMBL" id="GL377574">
    <property type="protein sequence ID" value="EFJ31257.1"/>
    <property type="molecule type" value="Genomic_DNA"/>
</dbReference>
<dbReference type="InterPro" id="IPR036396">
    <property type="entry name" value="Cyt_P450_sf"/>
</dbReference>
<dbReference type="GO" id="GO:0016836">
    <property type="term" value="F:hydro-lyase activity"/>
    <property type="evidence" value="ECO:0007669"/>
    <property type="project" value="UniProtKB-ARBA"/>
</dbReference>
<keyword evidence="6" id="KW-0925">Oxylipin biosynthesis</keyword>
<dbReference type="SUPFAM" id="SSF48264">
    <property type="entry name" value="Cytochrome P450"/>
    <property type="match status" value="1"/>
</dbReference>
<gene>
    <name evidence="18" type="ORF">SELMODRAFT_88954</name>
</gene>
<evidence type="ECO:0000256" key="4">
    <source>
        <dbReference type="ARBA" id="ARBA00022617"/>
    </source>
</evidence>
<feature type="region of interest" description="Disordered" evidence="17">
    <location>
        <begin position="1"/>
        <end position="21"/>
    </location>
</feature>
<evidence type="ECO:0000313" key="19">
    <source>
        <dbReference type="Proteomes" id="UP000001514"/>
    </source>
</evidence>
<keyword evidence="4 16" id="KW-0349">Heme</keyword>
<dbReference type="STRING" id="88036.D8RA26"/>
<reference evidence="18 19" key="1">
    <citation type="journal article" date="2011" name="Science">
        <title>The Selaginella genome identifies genetic changes associated with the evolution of vascular plants.</title>
        <authorList>
            <person name="Banks J.A."/>
            <person name="Nishiyama T."/>
            <person name="Hasebe M."/>
            <person name="Bowman J.L."/>
            <person name="Gribskov M."/>
            <person name="dePamphilis C."/>
            <person name="Albert V.A."/>
            <person name="Aono N."/>
            <person name="Aoyama T."/>
            <person name="Ambrose B.A."/>
            <person name="Ashton N.W."/>
            <person name="Axtell M.J."/>
            <person name="Barker E."/>
            <person name="Barker M.S."/>
            <person name="Bennetzen J.L."/>
            <person name="Bonawitz N.D."/>
            <person name="Chapple C."/>
            <person name="Cheng C."/>
            <person name="Correa L.G."/>
            <person name="Dacre M."/>
            <person name="DeBarry J."/>
            <person name="Dreyer I."/>
            <person name="Elias M."/>
            <person name="Engstrom E.M."/>
            <person name="Estelle M."/>
            <person name="Feng L."/>
            <person name="Finet C."/>
            <person name="Floyd S.K."/>
            <person name="Frommer W.B."/>
            <person name="Fujita T."/>
            <person name="Gramzow L."/>
            <person name="Gutensohn M."/>
            <person name="Harholt J."/>
            <person name="Hattori M."/>
            <person name="Heyl A."/>
            <person name="Hirai T."/>
            <person name="Hiwatashi Y."/>
            <person name="Ishikawa M."/>
            <person name="Iwata M."/>
            <person name="Karol K.G."/>
            <person name="Koehler B."/>
            <person name="Kolukisaoglu U."/>
            <person name="Kubo M."/>
            <person name="Kurata T."/>
            <person name="Lalonde S."/>
            <person name="Li K."/>
            <person name="Li Y."/>
            <person name="Litt A."/>
            <person name="Lyons E."/>
            <person name="Manning G."/>
            <person name="Maruyama T."/>
            <person name="Michael T.P."/>
            <person name="Mikami K."/>
            <person name="Miyazaki S."/>
            <person name="Morinaga S."/>
            <person name="Murata T."/>
            <person name="Mueller-Roeber B."/>
            <person name="Nelson D.R."/>
            <person name="Obara M."/>
            <person name="Oguri Y."/>
            <person name="Olmstead R.G."/>
            <person name="Onodera N."/>
            <person name="Petersen B.L."/>
            <person name="Pils B."/>
            <person name="Prigge M."/>
            <person name="Rensing S.A."/>
            <person name="Riano-Pachon D.M."/>
            <person name="Roberts A.W."/>
            <person name="Sato Y."/>
            <person name="Scheller H.V."/>
            <person name="Schulz B."/>
            <person name="Schulz C."/>
            <person name="Shakirov E.V."/>
            <person name="Shibagaki N."/>
            <person name="Shinohara N."/>
            <person name="Shippen D.E."/>
            <person name="Soerensen I."/>
            <person name="Sotooka R."/>
            <person name="Sugimoto N."/>
            <person name="Sugita M."/>
            <person name="Sumikawa N."/>
            <person name="Tanurdzic M."/>
            <person name="Theissen G."/>
            <person name="Ulvskov P."/>
            <person name="Wakazuki S."/>
            <person name="Weng J.K."/>
            <person name="Willats W.W."/>
            <person name="Wipf D."/>
            <person name="Wolf P.G."/>
            <person name="Yang L."/>
            <person name="Zimmer A.D."/>
            <person name="Zhu Q."/>
            <person name="Mitros T."/>
            <person name="Hellsten U."/>
            <person name="Loque D."/>
            <person name="Otillar R."/>
            <person name="Salamov A."/>
            <person name="Schmutz J."/>
            <person name="Shapiro H."/>
            <person name="Lindquist E."/>
            <person name="Lucas S."/>
            <person name="Rokhsar D."/>
            <person name="Grigoriev I.V."/>
        </authorList>
    </citation>
    <scope>NUCLEOTIDE SEQUENCE [LARGE SCALE GENOMIC DNA]</scope>
</reference>
<dbReference type="Gramene" id="EFJ31257">
    <property type="protein sequence ID" value="EFJ31257"/>
    <property type="gene ID" value="SELMODRAFT_88954"/>
</dbReference>
<feature type="compositionally biased region" description="Low complexity" evidence="17">
    <location>
        <begin position="1"/>
        <end position="13"/>
    </location>
</feature>
<dbReference type="PRINTS" id="PR00465">
    <property type="entry name" value="EP450IV"/>
</dbReference>
<evidence type="ECO:0000256" key="3">
    <source>
        <dbReference type="ARBA" id="ARBA00022516"/>
    </source>
</evidence>
<dbReference type="EC" id="4.2.1.183" evidence="15"/>
<evidence type="ECO:0000313" key="18">
    <source>
        <dbReference type="EMBL" id="EFJ31257.1"/>
    </source>
</evidence>
<name>D8RA26_SELML</name>
<keyword evidence="5 16" id="KW-0479">Metal-binding</keyword>
<evidence type="ECO:0000256" key="8">
    <source>
        <dbReference type="ARBA" id="ARBA00023004"/>
    </source>
</evidence>